<protein>
    <submittedName>
        <fullName evidence="1">Unannotated protein</fullName>
    </submittedName>
</protein>
<dbReference type="AlphaFoldDB" id="A0A6J6PYB6"/>
<gene>
    <name evidence="1" type="ORF">UFOPK2399_01432</name>
</gene>
<organism evidence="1">
    <name type="scientific">freshwater metagenome</name>
    <dbReference type="NCBI Taxonomy" id="449393"/>
    <lineage>
        <taxon>unclassified sequences</taxon>
        <taxon>metagenomes</taxon>
        <taxon>ecological metagenomes</taxon>
    </lineage>
</organism>
<name>A0A6J6PYB6_9ZZZZ</name>
<proteinExistence type="predicted"/>
<reference evidence="1" key="1">
    <citation type="submission" date="2020-05" db="EMBL/GenBank/DDBJ databases">
        <authorList>
            <person name="Chiriac C."/>
            <person name="Salcher M."/>
            <person name="Ghai R."/>
            <person name="Kavagutti S V."/>
        </authorList>
    </citation>
    <scope>NUCLEOTIDE SEQUENCE</scope>
</reference>
<accession>A0A6J6PYB6</accession>
<evidence type="ECO:0000313" key="1">
    <source>
        <dbReference type="EMBL" id="CAB4702153.1"/>
    </source>
</evidence>
<dbReference type="EMBL" id="CAEZXP010000004">
    <property type="protein sequence ID" value="CAB4702153.1"/>
    <property type="molecule type" value="Genomic_DNA"/>
</dbReference>
<sequence length="52" mass="5680">MTRRRPHPDAGKDDRPPICPACGVTMMLTVGDDGELHYSCLECGYPDGEDSN</sequence>